<name>A0A1F4U3E0_UNCSA</name>
<evidence type="ECO:0000313" key="2">
    <source>
        <dbReference type="Proteomes" id="UP000179242"/>
    </source>
</evidence>
<dbReference type="Gene3D" id="3.40.50.12580">
    <property type="match status" value="1"/>
</dbReference>
<sequence length="611" mass="71095">MLKQPVLILAENDFPKNLRDGKDFYWLFLGRDYERLLKLKVSAPAGSLYIDLGDLLNDISYKLRRPYIDYIASLSTKFNSLPWWISDVAEKNVMGSPAFLYICYLKIMKELLSAKFKNKNVCIVSESAVLLEIIKRSDFTTDYRIVRKYDYQLYVAKDILRILYRTSRFVLKSIYRKIYAFITRQNKKKSIEHTNGELTIIRTWVGEKNFSSEGEFRDLYFPNLYNYLLEKGVSAAILPIINTNSKLTYVNAMCRIRKSDQVFIIPEDYYRPNDYLQTIILAFRSVVLMFRKFVFAGMDISLLFKNENMRYMLLWESGQVIMHYFLIKRLRDQGIKIKQIIYTFENMLPEKSLILGKARFSPDTKLYGFQHASLFPLSLCLYTSKDEIDILPMPDKIICSGNFFKQTLIDEGFPLAKMVVGPALRFQYLLKLDSNRQNRSQNDIVLITLPLARSSALELLSKAWNVLQAQKRLRIWLKPHPMMSSLELDAIINKVEMSKDSYDIVDETMADVLPKVSMLIAMASATIFDAIAYGIPVIRVRSDLDLNFDPMDWFPKDDMHFVARTLNELDEEIDKILNLSDVKYSHLKDKGGQIIQACFSPVNEQTMATFL</sequence>
<dbReference type="AlphaFoldDB" id="A0A1F4U3E0"/>
<gene>
    <name evidence="1" type="ORF">A2438_07830</name>
</gene>
<comment type="caution">
    <text evidence="1">The sequence shown here is derived from an EMBL/GenBank/DDBJ whole genome shotgun (WGS) entry which is preliminary data.</text>
</comment>
<dbReference type="EMBL" id="MEUJ01000008">
    <property type="protein sequence ID" value="OGC39456.1"/>
    <property type="molecule type" value="Genomic_DNA"/>
</dbReference>
<proteinExistence type="predicted"/>
<organism evidence="1 2">
    <name type="scientific">candidate division WOR-1 bacterium RIFOXYC2_FULL_46_14</name>
    <dbReference type="NCBI Taxonomy" id="1802587"/>
    <lineage>
        <taxon>Bacteria</taxon>
        <taxon>Bacillati</taxon>
        <taxon>Saganbacteria</taxon>
    </lineage>
</organism>
<evidence type="ECO:0000313" key="1">
    <source>
        <dbReference type="EMBL" id="OGC39456.1"/>
    </source>
</evidence>
<dbReference type="InterPro" id="IPR043148">
    <property type="entry name" value="TagF_C"/>
</dbReference>
<accession>A0A1F4U3E0</accession>
<dbReference type="SUPFAM" id="SSF53756">
    <property type="entry name" value="UDP-Glycosyltransferase/glycogen phosphorylase"/>
    <property type="match status" value="1"/>
</dbReference>
<dbReference type="Proteomes" id="UP000179242">
    <property type="component" value="Unassembled WGS sequence"/>
</dbReference>
<protein>
    <submittedName>
        <fullName evidence="1">Uncharacterized protein</fullName>
    </submittedName>
</protein>
<reference evidence="1 2" key="1">
    <citation type="journal article" date="2016" name="Nat. Commun.">
        <title>Thousands of microbial genomes shed light on interconnected biogeochemical processes in an aquifer system.</title>
        <authorList>
            <person name="Anantharaman K."/>
            <person name="Brown C.T."/>
            <person name="Hug L.A."/>
            <person name="Sharon I."/>
            <person name="Castelle C.J."/>
            <person name="Probst A.J."/>
            <person name="Thomas B.C."/>
            <person name="Singh A."/>
            <person name="Wilkins M.J."/>
            <person name="Karaoz U."/>
            <person name="Brodie E.L."/>
            <person name="Williams K.H."/>
            <person name="Hubbard S.S."/>
            <person name="Banfield J.F."/>
        </authorList>
    </citation>
    <scope>NUCLEOTIDE SEQUENCE [LARGE SCALE GENOMIC DNA]</scope>
</reference>